<reference evidence="2" key="2">
    <citation type="submission" date="2012-08" db="EMBL/GenBank/DDBJ databases">
        <title>Genome sequence of Kazachstania naganishii.</title>
        <authorList>
            <person name="Gordon J.L."/>
            <person name="Armisen D."/>
            <person name="Proux-Wera E."/>
            <person name="OhEigeartaigh S.S."/>
            <person name="Byrne K.P."/>
            <person name="Wolfe K.H."/>
        </authorList>
    </citation>
    <scope>NUCLEOTIDE SEQUENCE [LARGE SCALE GENOMIC DNA]</scope>
    <source>
        <strain evidence="2">ATCC MYA-139 / BCRC 22969 / CBS 8797 / CCRC 22969 / KCTC 17520 / NBRC 10181 / NCYC 3082</strain>
    </source>
</reference>
<evidence type="ECO:0000313" key="2">
    <source>
        <dbReference type="Proteomes" id="UP000006310"/>
    </source>
</evidence>
<dbReference type="Proteomes" id="UP000006310">
    <property type="component" value="Chromosome 10"/>
</dbReference>
<accession>J7RR98</accession>
<dbReference type="AlphaFoldDB" id="J7RR98"/>
<protein>
    <recommendedName>
        <fullName evidence="3">Hyphally-regulated cell wall protein N-terminal domain-containing protein</fullName>
    </recommendedName>
</protein>
<proteinExistence type="predicted"/>
<dbReference type="HOGENOM" id="CLU_1034635_0_0_1"/>
<evidence type="ECO:0000313" key="1">
    <source>
        <dbReference type="EMBL" id="CCK72378.1"/>
    </source>
</evidence>
<gene>
    <name evidence="1" type="primary">KNAG0J03000</name>
    <name evidence="1" type="ordered locus">KNAG_0J03000</name>
</gene>
<evidence type="ECO:0008006" key="3">
    <source>
        <dbReference type="Google" id="ProtNLM"/>
    </source>
</evidence>
<organism evidence="1 2">
    <name type="scientific">Huiozyma naganishii (strain ATCC MYA-139 / BCRC 22969 / CBS 8797 / KCTC 17520 / NBRC 10181 / NCYC 3082 / Yp74L-3)</name>
    <name type="common">Yeast</name>
    <name type="synonym">Kazachstania naganishii</name>
    <dbReference type="NCBI Taxonomy" id="1071383"/>
    <lineage>
        <taxon>Eukaryota</taxon>
        <taxon>Fungi</taxon>
        <taxon>Dikarya</taxon>
        <taxon>Ascomycota</taxon>
        <taxon>Saccharomycotina</taxon>
        <taxon>Saccharomycetes</taxon>
        <taxon>Saccharomycetales</taxon>
        <taxon>Saccharomycetaceae</taxon>
        <taxon>Huiozyma</taxon>
    </lineage>
</organism>
<dbReference type="KEGG" id="kng:KNAG_0J03000"/>
<dbReference type="RefSeq" id="XP_022466623.1">
    <property type="nucleotide sequence ID" value="XM_022610314.1"/>
</dbReference>
<keyword evidence="2" id="KW-1185">Reference proteome</keyword>
<dbReference type="EMBL" id="HE978323">
    <property type="protein sequence ID" value="CCK72378.1"/>
    <property type="molecule type" value="Genomic_DNA"/>
</dbReference>
<name>J7RR98_HUIN7</name>
<dbReference type="GeneID" id="34528133"/>
<reference evidence="1 2" key="1">
    <citation type="journal article" date="2011" name="Proc. Natl. Acad. Sci. U.S.A.">
        <title>Evolutionary erosion of yeast sex chromosomes by mating-type switching accidents.</title>
        <authorList>
            <person name="Gordon J.L."/>
            <person name="Armisen D."/>
            <person name="Proux-Wera E."/>
            <person name="Oheigeartaigh S.S."/>
            <person name="Byrne K.P."/>
            <person name="Wolfe K.H."/>
        </authorList>
    </citation>
    <scope>NUCLEOTIDE SEQUENCE [LARGE SCALE GENOMIC DNA]</scope>
    <source>
        <strain evidence="2">ATCC MYA-139 / BCRC 22969 / CBS 8797 / CCRC 22969 / KCTC 17520 / NBRC 10181 / NCYC 3082</strain>
    </source>
</reference>
<sequence length="269" mass="29100">MVTSMNLKLKNILPLTLVLLNLCVTQTIVNGLLITSNTFLKGDHVFNGTVTVEKGATLNLEGGTYHFDGDLNVHGTLNANYTYFSLNQFSSVNITGLVELYASGIDTIIIVKTFYNSGYLYLESTTELDRIVQFEVSASNEFVNDGSIYLGRKTTEFLLGLSIGAQNGIQAPFTNNGLVNVCGFNKVINGTDLYVENARQLAFYTNVEGSGTMKVKNAVFGIGQVQFSSKQNIVLDSSALLPMNVNLSIAVHGLSSSLIIMGADILLKI</sequence>